<evidence type="ECO:0000313" key="4">
    <source>
        <dbReference type="Proteomes" id="UP000799324"/>
    </source>
</evidence>
<keyword evidence="2" id="KW-1133">Transmembrane helix</keyword>
<keyword evidence="2" id="KW-0812">Transmembrane</keyword>
<sequence length="226" mass="25083">MQQNNDFHRPGRAALRVHGLLQCIFMIPPIILTAWLIRVAIKAGDNPKMSMALPMAIMSFIFLGLPAGIVILINMIQHLSSNGSAGRMLVCEVLKSTIVTVWLVLLCGWVLRAPLSTTTPIVLLEFFITGVLFYLPLSYAYRAWQDRSGEISLPYHGADAYPRFTHDPRIVAIEVGVDDSLERHSARIEREAGRTEANTAGRVNGAAGAQETESTPLLDEWVEFRK</sequence>
<evidence type="ECO:0000256" key="1">
    <source>
        <dbReference type="SAM" id="MobiDB-lite"/>
    </source>
</evidence>
<keyword evidence="4" id="KW-1185">Reference proteome</keyword>
<feature type="transmembrane region" description="Helical" evidence="2">
    <location>
        <begin position="20"/>
        <end position="41"/>
    </location>
</feature>
<feature type="transmembrane region" description="Helical" evidence="2">
    <location>
        <begin position="88"/>
        <end position="111"/>
    </location>
</feature>
<reference evidence="3" key="1">
    <citation type="journal article" date="2020" name="Stud. Mycol.">
        <title>101 Dothideomycetes genomes: a test case for predicting lifestyles and emergence of pathogens.</title>
        <authorList>
            <person name="Haridas S."/>
            <person name="Albert R."/>
            <person name="Binder M."/>
            <person name="Bloem J."/>
            <person name="Labutti K."/>
            <person name="Salamov A."/>
            <person name="Andreopoulos B."/>
            <person name="Baker S."/>
            <person name="Barry K."/>
            <person name="Bills G."/>
            <person name="Bluhm B."/>
            <person name="Cannon C."/>
            <person name="Castanera R."/>
            <person name="Culley D."/>
            <person name="Daum C."/>
            <person name="Ezra D."/>
            <person name="Gonzalez J."/>
            <person name="Henrissat B."/>
            <person name="Kuo A."/>
            <person name="Liang C."/>
            <person name="Lipzen A."/>
            <person name="Lutzoni F."/>
            <person name="Magnuson J."/>
            <person name="Mondo S."/>
            <person name="Nolan M."/>
            <person name="Ohm R."/>
            <person name="Pangilinan J."/>
            <person name="Park H.-J."/>
            <person name="Ramirez L."/>
            <person name="Alfaro M."/>
            <person name="Sun H."/>
            <person name="Tritt A."/>
            <person name="Yoshinaga Y."/>
            <person name="Zwiers L.-H."/>
            <person name="Turgeon B."/>
            <person name="Goodwin S."/>
            <person name="Spatafora J."/>
            <person name="Crous P."/>
            <person name="Grigoriev I."/>
        </authorList>
    </citation>
    <scope>NUCLEOTIDE SEQUENCE</scope>
    <source>
        <strain evidence="3">CBS 122681</strain>
    </source>
</reference>
<evidence type="ECO:0000256" key="2">
    <source>
        <dbReference type="SAM" id="Phobius"/>
    </source>
</evidence>
<dbReference type="Proteomes" id="UP000799324">
    <property type="component" value="Unassembled WGS sequence"/>
</dbReference>
<name>A0A6A6TEH1_9PLEO</name>
<evidence type="ECO:0000313" key="3">
    <source>
        <dbReference type="EMBL" id="KAF2657721.1"/>
    </source>
</evidence>
<organism evidence="3 4">
    <name type="scientific">Lophiostoma macrostomum CBS 122681</name>
    <dbReference type="NCBI Taxonomy" id="1314788"/>
    <lineage>
        <taxon>Eukaryota</taxon>
        <taxon>Fungi</taxon>
        <taxon>Dikarya</taxon>
        <taxon>Ascomycota</taxon>
        <taxon>Pezizomycotina</taxon>
        <taxon>Dothideomycetes</taxon>
        <taxon>Pleosporomycetidae</taxon>
        <taxon>Pleosporales</taxon>
        <taxon>Lophiostomataceae</taxon>
        <taxon>Lophiostoma</taxon>
    </lineage>
</organism>
<dbReference type="AlphaFoldDB" id="A0A6A6TEH1"/>
<accession>A0A6A6TEH1</accession>
<proteinExistence type="predicted"/>
<protein>
    <submittedName>
        <fullName evidence="3">Uncharacterized protein</fullName>
    </submittedName>
</protein>
<feature type="transmembrane region" description="Helical" evidence="2">
    <location>
        <begin position="117"/>
        <end position="137"/>
    </location>
</feature>
<gene>
    <name evidence="3" type="ORF">K491DRAFT_756629</name>
</gene>
<keyword evidence="2" id="KW-0472">Membrane</keyword>
<dbReference type="EMBL" id="MU004322">
    <property type="protein sequence ID" value="KAF2657721.1"/>
    <property type="molecule type" value="Genomic_DNA"/>
</dbReference>
<feature type="transmembrane region" description="Helical" evidence="2">
    <location>
        <begin position="53"/>
        <end position="76"/>
    </location>
</feature>
<feature type="region of interest" description="Disordered" evidence="1">
    <location>
        <begin position="190"/>
        <end position="213"/>
    </location>
</feature>